<evidence type="ECO:0000313" key="2">
    <source>
        <dbReference type="Proteomes" id="UP000600918"/>
    </source>
</evidence>
<accession>A0A834NSR0</accession>
<reference evidence="1" key="1">
    <citation type="journal article" date="2020" name="G3 (Bethesda)">
        <title>High-Quality Assemblies for Three Invasive Social Wasps from the &lt;i&gt;Vespula&lt;/i&gt; Genus.</title>
        <authorList>
            <person name="Harrop T.W.R."/>
            <person name="Guhlin J."/>
            <person name="McLaughlin G.M."/>
            <person name="Permina E."/>
            <person name="Stockwell P."/>
            <person name="Gilligan J."/>
            <person name="Le Lec M.F."/>
            <person name="Gruber M.A.M."/>
            <person name="Quinn O."/>
            <person name="Lovegrove M."/>
            <person name="Duncan E.J."/>
            <person name="Remnant E.J."/>
            <person name="Van Eeckhoven J."/>
            <person name="Graham B."/>
            <person name="Knapp R.A."/>
            <person name="Langford K.W."/>
            <person name="Kronenberg Z."/>
            <person name="Press M.O."/>
            <person name="Eacker S.M."/>
            <person name="Wilson-Rankin E.E."/>
            <person name="Purcell J."/>
            <person name="Lester P.J."/>
            <person name="Dearden P.K."/>
        </authorList>
    </citation>
    <scope>NUCLEOTIDE SEQUENCE</scope>
    <source>
        <strain evidence="1">Volc-1</strain>
    </source>
</reference>
<name>A0A834NSR0_VESPE</name>
<sequence>MAFRLNAKLFSPTEALFDAARATSKGIEAKGTVEVEGLLEANLKLLAYSIVSAGYDSKITANRGARRLDLCERSFDARQIPQQFSVLAANSLVLFRTTESTRVRPRMNTSVNPRKVYLFVSQLALLTASEDPRTLAFSVIPPFAEEKCRLSGSFPERRSSKSGDTRHIRISPLHPSDGWKCCENKDARAAREGTCTLVSRSFQTVASVVASHPFLSTPFPRIVVTESSSNYSAMLLAIKRVRAISELEIATWTLEVEPYDLATAF</sequence>
<evidence type="ECO:0000313" key="1">
    <source>
        <dbReference type="EMBL" id="KAF7417039.1"/>
    </source>
</evidence>
<organism evidence="1 2">
    <name type="scientific">Vespula pensylvanica</name>
    <name type="common">Western yellow jacket</name>
    <name type="synonym">Wasp</name>
    <dbReference type="NCBI Taxonomy" id="30213"/>
    <lineage>
        <taxon>Eukaryota</taxon>
        <taxon>Metazoa</taxon>
        <taxon>Ecdysozoa</taxon>
        <taxon>Arthropoda</taxon>
        <taxon>Hexapoda</taxon>
        <taxon>Insecta</taxon>
        <taxon>Pterygota</taxon>
        <taxon>Neoptera</taxon>
        <taxon>Endopterygota</taxon>
        <taxon>Hymenoptera</taxon>
        <taxon>Apocrita</taxon>
        <taxon>Aculeata</taxon>
        <taxon>Vespoidea</taxon>
        <taxon>Vespidae</taxon>
        <taxon>Vespinae</taxon>
        <taxon>Vespula</taxon>
    </lineage>
</organism>
<dbReference type="AlphaFoldDB" id="A0A834NSR0"/>
<proteinExistence type="predicted"/>
<protein>
    <submittedName>
        <fullName evidence="1">Uncharacterized protein</fullName>
    </submittedName>
</protein>
<dbReference type="Proteomes" id="UP000600918">
    <property type="component" value="Unassembled WGS sequence"/>
</dbReference>
<dbReference type="EMBL" id="JACSDY010000010">
    <property type="protein sequence ID" value="KAF7417039.1"/>
    <property type="molecule type" value="Genomic_DNA"/>
</dbReference>
<gene>
    <name evidence="1" type="ORF">H0235_011570</name>
</gene>
<comment type="caution">
    <text evidence="1">The sequence shown here is derived from an EMBL/GenBank/DDBJ whole genome shotgun (WGS) entry which is preliminary data.</text>
</comment>
<keyword evidence="2" id="KW-1185">Reference proteome</keyword>